<reference evidence="1 2" key="1">
    <citation type="submission" date="2015-07" db="EMBL/GenBank/DDBJ databases">
        <authorList>
            <person name="Noorani M."/>
        </authorList>
    </citation>
    <scope>NUCLEOTIDE SEQUENCE [LARGE SCALE GENOMIC DNA]</scope>
    <source>
        <strain evidence="1 2">KCTC 42284</strain>
    </source>
</reference>
<keyword evidence="2" id="KW-1185">Reference proteome</keyword>
<dbReference type="AlphaFoldDB" id="A0A0K0XWD6"/>
<evidence type="ECO:0000313" key="2">
    <source>
        <dbReference type="Proteomes" id="UP000066624"/>
    </source>
</evidence>
<sequence length="253" mass="26855">MFKRLFLTTAALLIILTGPAIAEQETERSTALKVQVRSLDAKFIGTGVGGLNVSIIDLETGAVLDQGRIEGATGNTGDMMTTGQTRGLTPSAPASASWTAHLAIDEPTQVAIEVTGPLDVAGSIRHQRTSFWMLPGVDRVDPPLVLHLPGLIVDAVAIDAEEAALQITSAVTMLCGCPINEDGLWRAGDFSVRALLYRGDEVVATTDLAFTGTTNQFAGRMEGLEAGDYRLFLTAHQHSTANTGVFEQPIRLP</sequence>
<dbReference type="KEGG" id="wma:WM2015_1615"/>
<gene>
    <name evidence="1" type="ORF">WM2015_1615</name>
</gene>
<dbReference type="RefSeq" id="WP_049725583.1">
    <property type="nucleotide sequence ID" value="NZ_CP012154.1"/>
</dbReference>
<dbReference type="OrthoDB" id="9770889at2"/>
<organism evidence="1 2">
    <name type="scientific">Wenzhouxiangella marina</name>
    <dbReference type="NCBI Taxonomy" id="1579979"/>
    <lineage>
        <taxon>Bacteria</taxon>
        <taxon>Pseudomonadati</taxon>
        <taxon>Pseudomonadota</taxon>
        <taxon>Gammaproteobacteria</taxon>
        <taxon>Chromatiales</taxon>
        <taxon>Wenzhouxiangellaceae</taxon>
        <taxon>Wenzhouxiangella</taxon>
    </lineage>
</organism>
<dbReference type="Proteomes" id="UP000066624">
    <property type="component" value="Chromosome"/>
</dbReference>
<protein>
    <submittedName>
        <fullName evidence="1">Uncharacterized protein</fullName>
    </submittedName>
</protein>
<accession>A0A0K0XWD6</accession>
<dbReference type="EMBL" id="CP012154">
    <property type="protein sequence ID" value="AKS41985.1"/>
    <property type="molecule type" value="Genomic_DNA"/>
</dbReference>
<dbReference type="STRING" id="1579979.WM2015_1615"/>
<proteinExistence type="predicted"/>
<name>A0A0K0XWD6_9GAMM</name>
<evidence type="ECO:0000313" key="1">
    <source>
        <dbReference type="EMBL" id="AKS41985.1"/>
    </source>
</evidence>